<comment type="caution">
    <text evidence="1">The sequence shown here is derived from an EMBL/GenBank/DDBJ whole genome shotgun (WGS) entry which is preliminary data.</text>
</comment>
<proteinExistence type="predicted"/>
<reference evidence="1" key="1">
    <citation type="submission" date="2023-01" db="EMBL/GenBank/DDBJ databases">
        <title>Genome assembly of the deep-sea coral Lophelia pertusa.</title>
        <authorList>
            <person name="Herrera S."/>
            <person name="Cordes E."/>
        </authorList>
    </citation>
    <scope>NUCLEOTIDE SEQUENCE</scope>
    <source>
        <strain evidence="1">USNM1676648</strain>
        <tissue evidence="1">Polyp</tissue>
    </source>
</reference>
<name>A0A9W9YRJ9_9CNID</name>
<organism evidence="1 2">
    <name type="scientific">Desmophyllum pertusum</name>
    <dbReference type="NCBI Taxonomy" id="174260"/>
    <lineage>
        <taxon>Eukaryota</taxon>
        <taxon>Metazoa</taxon>
        <taxon>Cnidaria</taxon>
        <taxon>Anthozoa</taxon>
        <taxon>Hexacorallia</taxon>
        <taxon>Scleractinia</taxon>
        <taxon>Caryophylliina</taxon>
        <taxon>Caryophylliidae</taxon>
        <taxon>Desmophyllum</taxon>
    </lineage>
</organism>
<protein>
    <submittedName>
        <fullName evidence="1">Uncharacterized protein</fullName>
    </submittedName>
</protein>
<sequence>MASTQQQEPFLKLSNALDTLFERYEGLKQSLSDLSETVFKIAIDARDEAVKINILGRETRYSLVFYLNTLKDMCNAMEQPNFDDCKEQADTAIYTMNDLVSQTQADDMFKALEAVATVLHEQEQNGKQNSVADVDKVIEKATQGASSILKSITLRLLRRIKDELHKALDDSKLFVNSGALEEQVKKVRQTIADAKNAYNENILALDNIISTMERLSDEGKQEETFINSLKSNAVTLGNNCEEKLPTCIDILKRNKMLITVLTIDLVKDLAVKELTGENGRNTPTVGKGGETS</sequence>
<dbReference type="EMBL" id="MU827307">
    <property type="protein sequence ID" value="KAJ7362114.1"/>
    <property type="molecule type" value="Genomic_DNA"/>
</dbReference>
<keyword evidence="2" id="KW-1185">Reference proteome</keyword>
<gene>
    <name evidence="1" type="ORF">OS493_013205</name>
</gene>
<evidence type="ECO:0000313" key="2">
    <source>
        <dbReference type="Proteomes" id="UP001163046"/>
    </source>
</evidence>
<dbReference type="Proteomes" id="UP001163046">
    <property type="component" value="Unassembled WGS sequence"/>
</dbReference>
<evidence type="ECO:0000313" key="1">
    <source>
        <dbReference type="EMBL" id="KAJ7362114.1"/>
    </source>
</evidence>
<dbReference type="AlphaFoldDB" id="A0A9W9YRJ9"/>
<dbReference type="OrthoDB" id="6007280at2759"/>
<accession>A0A9W9YRJ9</accession>